<proteinExistence type="predicted"/>
<feature type="coiled-coil region" evidence="1">
    <location>
        <begin position="65"/>
        <end position="92"/>
    </location>
</feature>
<reference evidence="2" key="1">
    <citation type="journal article" date="2020" name="Nature">
        <title>Giant virus diversity and host interactions through global metagenomics.</title>
        <authorList>
            <person name="Schulz F."/>
            <person name="Roux S."/>
            <person name="Paez-Espino D."/>
            <person name="Jungbluth S."/>
            <person name="Walsh D.A."/>
            <person name="Denef V.J."/>
            <person name="McMahon K.D."/>
            <person name="Konstantinidis K.T."/>
            <person name="Eloe-Fadrosh E.A."/>
            <person name="Kyrpides N.C."/>
            <person name="Woyke T."/>
        </authorList>
    </citation>
    <scope>NUCLEOTIDE SEQUENCE</scope>
    <source>
        <strain evidence="2">GVMAG-M-3300027833-11</strain>
    </source>
</reference>
<accession>A0A6C0LMF7</accession>
<dbReference type="EMBL" id="MN740507">
    <property type="protein sequence ID" value="QHU30432.1"/>
    <property type="molecule type" value="Genomic_DNA"/>
</dbReference>
<dbReference type="AlphaFoldDB" id="A0A6C0LMF7"/>
<evidence type="ECO:0000256" key="1">
    <source>
        <dbReference type="SAM" id="Coils"/>
    </source>
</evidence>
<sequence length="133" mass="15467">MQQPNNKLIANMTSLVITQKTISKVIVPHLKRKRHISFFDGEGFEKPRPESTVTYDRINGEVLSIKSFAEERNEEQKEYKAWLENKKRIKLEKEKEKESKTAKEDLDDALSILSFIPLSMDNLSIQTKNKDSN</sequence>
<organism evidence="2">
    <name type="scientific">viral metagenome</name>
    <dbReference type="NCBI Taxonomy" id="1070528"/>
    <lineage>
        <taxon>unclassified sequences</taxon>
        <taxon>metagenomes</taxon>
        <taxon>organismal metagenomes</taxon>
    </lineage>
</organism>
<keyword evidence="1" id="KW-0175">Coiled coil</keyword>
<name>A0A6C0LMF7_9ZZZZ</name>
<evidence type="ECO:0000313" key="2">
    <source>
        <dbReference type="EMBL" id="QHU30432.1"/>
    </source>
</evidence>
<protein>
    <submittedName>
        <fullName evidence="2">Uncharacterized protein</fullName>
    </submittedName>
</protein>